<dbReference type="EMBL" id="AK119313">
    <property type="protein sequence ID" value="BAG99613.1"/>
    <property type="molecule type" value="mRNA"/>
</dbReference>
<evidence type="ECO:0000313" key="2">
    <source>
        <dbReference type="EMBL" id="ABA96071.2"/>
    </source>
</evidence>
<reference evidence="2" key="4">
    <citation type="submission" date="2005-04" db="EMBL/GenBank/DDBJ databases">
        <authorList>
            <person name="Buell C.R."/>
            <person name="Wing R.A."/>
            <person name="McCombie W.A."/>
            <person name="Ouyang S."/>
        </authorList>
    </citation>
    <scope>NUCLEOTIDE SEQUENCE</scope>
</reference>
<feature type="region of interest" description="Disordered" evidence="1">
    <location>
        <begin position="207"/>
        <end position="230"/>
    </location>
</feature>
<reference evidence="2" key="3">
    <citation type="journal article" date="2005" name="BMC Biol.">
        <title>The sequence of rice chromosomes 11 and 12, rich in disease resistance genes and recent gene duplications.</title>
        <authorList>
            <consortium name="The rice chromosomes 11 and 12 sequencing consortia"/>
        </authorList>
    </citation>
    <scope>NUCLEOTIDE SEQUENCE [LARGE SCALE GENOMIC DNA]</scope>
</reference>
<dbReference type="AlphaFoldDB" id="Q2QWI7"/>
<dbReference type="KEGG" id="osa:9269300"/>
<feature type="compositionally biased region" description="Low complexity" evidence="1">
    <location>
        <begin position="57"/>
        <end position="74"/>
    </location>
</feature>
<evidence type="ECO:0000256" key="1">
    <source>
        <dbReference type="SAM" id="MobiDB-lite"/>
    </source>
</evidence>
<dbReference type="EMBL" id="DP000011">
    <property type="protein sequence ID" value="ABA96071.2"/>
    <property type="molecule type" value="Genomic_DNA"/>
</dbReference>
<organism evidence="2">
    <name type="scientific">Oryza sativa subsp. japonica</name>
    <name type="common">Rice</name>
    <dbReference type="NCBI Taxonomy" id="39947"/>
    <lineage>
        <taxon>Eukaryota</taxon>
        <taxon>Viridiplantae</taxon>
        <taxon>Streptophyta</taxon>
        <taxon>Embryophyta</taxon>
        <taxon>Tracheophyta</taxon>
        <taxon>Spermatophyta</taxon>
        <taxon>Magnoliopsida</taxon>
        <taxon>Liliopsida</taxon>
        <taxon>Poales</taxon>
        <taxon>Poaceae</taxon>
        <taxon>BOP clade</taxon>
        <taxon>Oryzoideae</taxon>
        <taxon>Oryzeae</taxon>
        <taxon>Oryzinae</taxon>
        <taxon>Oryza</taxon>
        <taxon>Oryza sativa</taxon>
    </lineage>
</organism>
<feature type="region of interest" description="Disordered" evidence="1">
    <location>
        <begin position="57"/>
        <end position="76"/>
    </location>
</feature>
<reference evidence="2" key="5">
    <citation type="submission" date="2006-01" db="EMBL/GenBank/DDBJ databases">
        <authorList>
            <person name="Buell R."/>
        </authorList>
    </citation>
    <scope>NUCLEOTIDE SEQUENCE</scope>
</reference>
<accession>Q2QWI7</accession>
<reference evidence="3" key="1">
    <citation type="journal article" date="2003" name="Science">
        <title>Collection, Mapping, and Annotation of Over 28,000 cDNA Clones from japonica Rice.</title>
        <authorList>
            <person name="Kikuchi S."/>
            <person name="Satoh K."/>
            <person name="Nagata T."/>
            <person name="Kawagashira N."/>
            <person name="Doi K."/>
            <person name="Kishimoto N."/>
            <person name="Yazaki J."/>
            <person name="Ishikawa M."/>
            <person name="Yamada H."/>
            <person name="Ooka H."/>
            <person name="Hotta I."/>
            <person name="Kojima K."/>
            <person name="Namiki T."/>
            <person name="Ohneda E."/>
            <person name="Yahagi W."/>
            <person name="Suzuki K."/>
            <person name="Li C."/>
            <person name="Ohtsuki K."/>
            <person name="Shishiki T."/>
            <person name="Otomo Y."/>
            <person name="Murakami K."/>
            <person name="Iida Y."/>
            <person name="Sugano S."/>
            <person name="Fujimura T."/>
            <person name="Suzuki Y."/>
            <person name="Tsunoda Y."/>
            <person name="Kurosaki T."/>
            <person name="Kodama T."/>
            <person name="Masuda H."/>
            <person name="Kobayashi M."/>
            <person name="Xie Q."/>
            <person name="Lu M."/>
            <person name="Narikawa R."/>
            <person name="Sugiyama A."/>
            <person name="Mizuno K."/>
            <person name="Yokomizo S."/>
            <person name="Niikura J."/>
            <person name="Ikeda R."/>
            <person name="Ishibiki J."/>
            <person name="Kawamata M."/>
            <person name="Yoshimura A."/>
            <person name="Miura J."/>
            <person name="Kusumegi T."/>
            <person name="Oka M."/>
            <person name="Ryu R."/>
            <person name="Ueda M."/>
            <person name="Matsubara K."/>
            <person name="Kawai J."/>
            <person name="Carninci P."/>
            <person name="Adachi J."/>
            <person name="Aizawa K."/>
            <person name="Arakawa T."/>
            <person name="Fukuda S."/>
            <person name="Hara A."/>
            <person name="Hashidume W."/>
            <person name="Hayatsu N."/>
            <person name="Imotani K."/>
            <person name="Ishii Y."/>
            <person name="Itoh M."/>
            <person name="Kagawa I."/>
            <person name="Kondo S."/>
            <person name="Konno H."/>
            <person name="Miyazaki A."/>
            <person name="Osato N."/>
            <person name="Ota Y."/>
            <person name="Saito R."/>
            <person name="Sasaki D."/>
            <person name="Sato K."/>
            <person name="Shibata K."/>
            <person name="Shinagawa A."/>
            <person name="Shiraki T."/>
            <person name="Yoshino M."/>
            <person name="Hayashizaki Y."/>
        </authorList>
    </citation>
    <scope>NUCLEOTIDE SEQUENCE</scope>
</reference>
<protein>
    <submittedName>
        <fullName evidence="2">Retrotransposon protein, putative, unclassified, expressed</fullName>
    </submittedName>
    <submittedName>
        <fullName evidence="3">cDNA clone:001-130-G10, full insert sequence</fullName>
    </submittedName>
</protein>
<dbReference type="OrthoDB" id="720860at2759"/>
<gene>
    <name evidence="2" type="ordered locus">LOC_Os12g09210</name>
</gene>
<evidence type="ECO:0000313" key="3">
    <source>
        <dbReference type="EMBL" id="BAG99613.1"/>
    </source>
</evidence>
<reference evidence="3" key="2">
    <citation type="submission" date="2003-01" db="EMBL/GenBank/DDBJ databases">
        <title>Collection, mapping, and annotation of 28K full-length cDNA clones from japonica rice.</title>
        <authorList>
            <person name="Adachi J."/>
            <person name="Aizawa K."/>
            <person name="Akimura T."/>
            <person name="Arakawa T."/>
            <person name="Carninci P."/>
            <person name="Doi K."/>
            <person name="Fujimura T."/>
            <person name="Fukuda S."/>
            <person name="Hanagaki T."/>
            <person name="Hara A."/>
            <person name="Hashizume W."/>
            <person name="Hayashida K."/>
            <person name="Hayashizaki Y."/>
            <person name="Hayatsu N."/>
            <person name="Hiramoto K."/>
            <person name="Hiraoka T."/>
            <person name="Hori F."/>
            <person name="Hotta I."/>
            <person name="Iida J."/>
            <person name="Iida Y."/>
            <person name="Ikeda R."/>
            <person name="Imamura K."/>
            <person name="Imotani K."/>
            <person name="Ishibiki J."/>
            <person name="Ishii Y."/>
            <person name="Ishikawa M."/>
            <person name="Itoh M."/>
            <person name="Kagawa I."/>
            <person name="Kanagawa S."/>
            <person name="Katoh H."/>
            <person name="Kawagashira N."/>
            <person name="Kawai J."/>
            <person name="Kawamata M."/>
            <person name="Kikuchi S."/>
            <person name="Kishikawa-Hirozane T."/>
            <person name="Kishimoto N."/>
            <person name="Kobayashi M."/>
            <person name="Kodama T."/>
            <person name="Kojima K."/>
            <person name="Kojima Y."/>
            <person name="Kondo S."/>
            <person name="Konno H."/>
            <person name="Kouda M."/>
            <person name="Koya S."/>
            <person name="Kurihara C."/>
            <person name="Kurosaki T."/>
            <person name="Kusumegi T."/>
            <person name="Li C."/>
            <person name="Lu M."/>
            <person name="Masuda H."/>
            <person name="Matsubara K."/>
            <person name="Matsuyama T."/>
            <person name="Miura J."/>
            <person name="Miyazaki A."/>
            <person name="Mizuno K."/>
            <person name="Murakami K."/>
            <person name="Murata M."/>
            <person name="Nagata T."/>
            <person name="Nakahama Y."/>
            <person name="Nakamura M."/>
            <person name="Namiki T."/>
            <person name="Narikawa R."/>
            <person name="Niikura J."/>
            <person name="Nishi K."/>
            <person name="Nomura K."/>
            <person name="Numasaki R."/>
            <person name="Ohneda E."/>
            <person name="Ohno M."/>
            <person name="Ohtsuki K."/>
            <person name="Oka M."/>
            <person name="Ooka H."/>
            <person name="Osato N."/>
            <person name="Ota Y."/>
            <person name="Otomo Y."/>
            <person name="Ryu R."/>
            <person name="Saitoh H."/>
            <person name="Sakai C."/>
            <person name="Sakai K."/>
            <person name="Sakazume N."/>
            <person name="Sano H."/>
            <person name="Sasaki D."/>
            <person name="Sato K."/>
            <person name="Satoh K."/>
            <person name="Shibata K."/>
            <person name="Shinagawa A."/>
            <person name="Shiraki T."/>
            <person name="Shishiki T."/>
            <person name="Sogabe Y."/>
            <person name="Sugano S."/>
            <person name="Sugiyama A."/>
            <person name="Suzuki K."/>
            <person name="Suzuki Y."/>
            <person name="Tagami M."/>
            <person name="Tagami-Takeda Y."/>
            <person name="Tagawa A."/>
            <person name="Takahashi F."/>
            <person name="Takaku-Akahira S."/>
            <person name="Tanaka T."/>
            <person name="Tomaru A."/>
            <person name="Toya T."/>
            <person name="Tsunoda Y."/>
            <person name="Ueda M."/>
            <person name="Waki K."/>
            <person name="Xie Q."/>
            <person name="Yahagi W."/>
            <person name="Yamada H."/>
            <person name="Yamamoto M."/>
            <person name="Yasunishi A."/>
            <person name="Yazaki J."/>
            <person name="Yokomizo S."/>
            <person name="Yoshimura A."/>
        </authorList>
    </citation>
    <scope>NUCLEOTIDE SEQUENCE</scope>
</reference>
<name>Q2QWI7_ORYSJ</name>
<sequence length="282" mass="30255">MASLVNPLKTDVALRRPSTLDDAIMLAQAYEQRLHLGATDPIPERAVRALRMVLPAPSTASSTPSTDAASTTASGKQPLVAALPRKHLSPVEMAQRRTEGLCYNCHEKYVSGQHCEKSFIIEVISFPDDTEGEDDPPPAANTILADAGKLLISLHALAGIRALMFNTIKVCACVGTVDYLALLDSGSMHNFLSETVAHVRISSSSRAPASVSPSRMATASPRWDAARHSTSSSARPLSTLISTPFCWEGMTSSWAHIGSARSVRRCGTLLTNRFRSAQVTTK</sequence>
<proteinExistence type="evidence at transcript level"/>